<dbReference type="Pfam" id="PF03088">
    <property type="entry name" value="Str_synth"/>
    <property type="match status" value="1"/>
</dbReference>
<proteinExistence type="inferred from homology"/>
<dbReference type="GO" id="GO:0016787">
    <property type="term" value="F:hydrolase activity"/>
    <property type="evidence" value="ECO:0007669"/>
    <property type="project" value="TreeGrafter"/>
</dbReference>
<dbReference type="Pfam" id="PF20067">
    <property type="entry name" value="SSL_N"/>
    <property type="match status" value="1"/>
</dbReference>
<dbReference type="PANTHER" id="PTHR10426">
    <property type="entry name" value="STRICTOSIDINE SYNTHASE-RELATED"/>
    <property type="match status" value="1"/>
</dbReference>
<dbReference type="SUPFAM" id="SSF63829">
    <property type="entry name" value="Calcium-dependent phosphotriesterase"/>
    <property type="match status" value="1"/>
</dbReference>
<accession>A0A0N9N8I3</accession>
<keyword evidence="2" id="KW-0597">Phosphoprotein</keyword>
<keyword evidence="3" id="KW-0325">Glycoprotein</keyword>
<dbReference type="RefSeq" id="WP_062392439.1">
    <property type="nucleotide sequence ID" value="NZ_CP011853.1"/>
</dbReference>
<evidence type="ECO:0000256" key="3">
    <source>
        <dbReference type="ARBA" id="ARBA00023180"/>
    </source>
</evidence>
<evidence type="ECO:0000313" key="6">
    <source>
        <dbReference type="Proteomes" id="UP000063789"/>
    </source>
</evidence>
<dbReference type="AlphaFoldDB" id="A0A0N9N8I3"/>
<comment type="similarity">
    <text evidence="1">Belongs to the strictosidine synthase family.</text>
</comment>
<dbReference type="InterPro" id="IPR018119">
    <property type="entry name" value="Strictosidine_synth_cons-reg"/>
</dbReference>
<dbReference type="EMBL" id="CP011853">
    <property type="protein sequence ID" value="ALG84452.1"/>
    <property type="molecule type" value="Genomic_DNA"/>
</dbReference>
<dbReference type="Proteomes" id="UP000063789">
    <property type="component" value="Chromosome"/>
</dbReference>
<gene>
    <name evidence="5" type="ORF">ACH46_08010</name>
</gene>
<organism evidence="5 6">
    <name type="scientific">Gordonia phthalatica</name>
    <dbReference type="NCBI Taxonomy" id="1136941"/>
    <lineage>
        <taxon>Bacteria</taxon>
        <taxon>Bacillati</taxon>
        <taxon>Actinomycetota</taxon>
        <taxon>Actinomycetes</taxon>
        <taxon>Mycobacteriales</taxon>
        <taxon>Gordoniaceae</taxon>
        <taxon>Gordonia</taxon>
    </lineage>
</organism>
<dbReference type="KEGG" id="goq:ACH46_08010"/>
<dbReference type="PANTHER" id="PTHR10426:SF88">
    <property type="entry name" value="ADIPOCYTE PLASMA MEMBRANE-ASSOCIATED PROTEIN HEMOMUCIN-RELATED"/>
    <property type="match status" value="1"/>
</dbReference>
<sequence>MTSFRRIALPGTAPEDVLCLDDGKVVTGLDDGRLLLVDPADGEVTVLADTAGHLLGLDFGDDGAIYMCDHDRGLLKLDAGESRTVVLADTVEGRPLRFASNVARADDGTLYFSSSSQNFTIDRWRSDLIEHSGTGRLMRLVPGGEVEVLRDDLQFANGVVLGPDEEYVLVAETGASRVSRYWLTGDAAGTSDVFLDALGGYPDNMSVGSDGLLWVALASPRNAVLEGIFRLPSRARKVLARAPQNIGPAPEEVVWVQAYSFDGTLVHDVRIDDLDFGFVTAVAENDGVLYLGTIMGSALGVLDLPAQ</sequence>
<feature type="domain" description="Strictosidine synthase conserved region" evidence="4">
    <location>
        <begin position="106"/>
        <end position="185"/>
    </location>
</feature>
<dbReference type="STRING" id="1136941.ACH46_08010"/>
<evidence type="ECO:0000313" key="5">
    <source>
        <dbReference type="EMBL" id="ALG84452.1"/>
    </source>
</evidence>
<evidence type="ECO:0000259" key="4">
    <source>
        <dbReference type="Pfam" id="PF03088"/>
    </source>
</evidence>
<protein>
    <submittedName>
        <fullName evidence="5">Strictosidine synthase</fullName>
    </submittedName>
</protein>
<evidence type="ECO:0000256" key="2">
    <source>
        <dbReference type="ARBA" id="ARBA00022553"/>
    </source>
</evidence>
<name>A0A0N9N8I3_9ACTN</name>
<reference evidence="6" key="1">
    <citation type="submission" date="2015-06" db="EMBL/GenBank/DDBJ databases">
        <title>Complete genome sequence and metabolic analysis of phthalate degradation pathway in Gordonia sp. QH-11.</title>
        <authorList>
            <person name="Jin D."/>
            <person name="Kong X."/>
            <person name="Bai Z."/>
        </authorList>
    </citation>
    <scope>NUCLEOTIDE SEQUENCE [LARGE SCALE GENOMIC DNA]</scope>
    <source>
        <strain evidence="6">QH-11</strain>
    </source>
</reference>
<keyword evidence="6" id="KW-1185">Reference proteome</keyword>
<dbReference type="InterPro" id="IPR011042">
    <property type="entry name" value="6-blade_b-propeller_TolB-like"/>
</dbReference>
<evidence type="ECO:0000256" key="1">
    <source>
        <dbReference type="ARBA" id="ARBA00009191"/>
    </source>
</evidence>
<dbReference type="OrthoDB" id="3332247at2"/>
<dbReference type="GO" id="GO:0012505">
    <property type="term" value="C:endomembrane system"/>
    <property type="evidence" value="ECO:0007669"/>
    <property type="project" value="TreeGrafter"/>
</dbReference>
<dbReference type="Gene3D" id="2.120.10.30">
    <property type="entry name" value="TolB, C-terminal domain"/>
    <property type="match status" value="1"/>
</dbReference>
<reference evidence="5 6" key="2">
    <citation type="journal article" date="2017" name="Int. J. Syst. Evol. Microbiol.">
        <title>Gordonia phthalatica sp. nov., a di-n-butyl phthalate-degrading bacterium isolated from activated sludge.</title>
        <authorList>
            <person name="Jin D."/>
            <person name="Kong X."/>
            <person name="Jia M."/>
            <person name="Yu X."/>
            <person name="Wang X."/>
            <person name="Zhuang X."/>
            <person name="Deng Y."/>
            <person name="Bai Z."/>
        </authorList>
    </citation>
    <scope>NUCLEOTIDE SEQUENCE [LARGE SCALE GENOMIC DNA]</scope>
    <source>
        <strain evidence="5 6">QH-11</strain>
    </source>
</reference>